<dbReference type="GO" id="GO:0032259">
    <property type="term" value="P:methylation"/>
    <property type="evidence" value="ECO:0007669"/>
    <property type="project" value="UniProtKB-KW"/>
</dbReference>
<evidence type="ECO:0000256" key="3">
    <source>
        <dbReference type="ARBA" id="ARBA00022679"/>
    </source>
</evidence>
<dbReference type="GO" id="GO:0003676">
    <property type="term" value="F:nucleic acid binding"/>
    <property type="evidence" value="ECO:0007669"/>
    <property type="project" value="InterPro"/>
</dbReference>
<keyword evidence="3 8" id="KW-0808">Transferase</keyword>
<dbReference type="InterPro" id="IPR047939">
    <property type="entry name" value="BREX_1_PglX"/>
</dbReference>
<dbReference type="RefSeq" id="WP_098613366.1">
    <property type="nucleotide sequence ID" value="NZ_NVAP01000035.1"/>
</dbReference>
<protein>
    <recommendedName>
        <fullName evidence="1">site-specific DNA-methyltransferase (adenine-specific)</fullName>
        <ecNumber evidence="1">2.1.1.72</ecNumber>
    </recommendedName>
</protein>
<evidence type="ECO:0000256" key="6">
    <source>
        <dbReference type="SAM" id="Coils"/>
    </source>
</evidence>
<dbReference type="PANTHER" id="PTHR33841:SF1">
    <property type="entry name" value="DNA METHYLTRANSFERASE A"/>
    <property type="match status" value="1"/>
</dbReference>
<dbReference type="GO" id="GO:0006304">
    <property type="term" value="P:DNA modification"/>
    <property type="evidence" value="ECO:0007669"/>
    <property type="project" value="InterPro"/>
</dbReference>
<comment type="catalytic activity">
    <reaction evidence="5">
        <text>a 2'-deoxyadenosine in DNA + S-adenosyl-L-methionine = an N(6)-methyl-2'-deoxyadenosine in DNA + S-adenosyl-L-homocysteine + H(+)</text>
        <dbReference type="Rhea" id="RHEA:15197"/>
        <dbReference type="Rhea" id="RHEA-COMP:12418"/>
        <dbReference type="Rhea" id="RHEA-COMP:12419"/>
        <dbReference type="ChEBI" id="CHEBI:15378"/>
        <dbReference type="ChEBI" id="CHEBI:57856"/>
        <dbReference type="ChEBI" id="CHEBI:59789"/>
        <dbReference type="ChEBI" id="CHEBI:90615"/>
        <dbReference type="ChEBI" id="CHEBI:90616"/>
        <dbReference type="EC" id="2.1.1.72"/>
    </reaction>
</comment>
<dbReference type="AlphaFoldDB" id="A0A2B2LJ64"/>
<dbReference type="NCBIfam" id="NF033452">
    <property type="entry name" value="BREX_1_MTaseX"/>
    <property type="match status" value="1"/>
</dbReference>
<dbReference type="PROSITE" id="PS00092">
    <property type="entry name" value="N6_MTASE"/>
    <property type="match status" value="1"/>
</dbReference>
<organism evidence="8 9">
    <name type="scientific">Bacillus cereus</name>
    <dbReference type="NCBI Taxonomy" id="1396"/>
    <lineage>
        <taxon>Bacteria</taxon>
        <taxon>Bacillati</taxon>
        <taxon>Bacillota</taxon>
        <taxon>Bacilli</taxon>
        <taxon>Bacillales</taxon>
        <taxon>Bacillaceae</taxon>
        <taxon>Bacillus</taxon>
        <taxon>Bacillus cereus group</taxon>
    </lineage>
</organism>
<keyword evidence="2 8" id="KW-0489">Methyltransferase</keyword>
<dbReference type="InterPro" id="IPR029063">
    <property type="entry name" value="SAM-dependent_MTases_sf"/>
</dbReference>
<proteinExistence type="predicted"/>
<evidence type="ECO:0000256" key="2">
    <source>
        <dbReference type="ARBA" id="ARBA00022603"/>
    </source>
</evidence>
<gene>
    <name evidence="8" type="ORF">COK05_16055</name>
</gene>
<dbReference type="PANTHER" id="PTHR33841">
    <property type="entry name" value="DNA METHYLTRANSFERASE YEEA-RELATED"/>
    <property type="match status" value="1"/>
</dbReference>
<dbReference type="SUPFAM" id="SSF53335">
    <property type="entry name" value="S-adenosyl-L-methionine-dependent methyltransferases"/>
    <property type="match status" value="1"/>
</dbReference>
<dbReference type="InterPro" id="IPR011639">
    <property type="entry name" value="MethylTrfase_TaqI-like_dom"/>
</dbReference>
<dbReference type="Proteomes" id="UP000224386">
    <property type="component" value="Unassembled WGS sequence"/>
</dbReference>
<dbReference type="InterPro" id="IPR050953">
    <property type="entry name" value="N4_N6_ade-DNA_methylase"/>
</dbReference>
<evidence type="ECO:0000313" key="9">
    <source>
        <dbReference type="Proteomes" id="UP000224386"/>
    </source>
</evidence>
<feature type="domain" description="Type II methyltransferase M.TaqI-like" evidence="7">
    <location>
        <begin position="345"/>
        <end position="568"/>
    </location>
</feature>
<evidence type="ECO:0000256" key="5">
    <source>
        <dbReference type="ARBA" id="ARBA00047942"/>
    </source>
</evidence>
<dbReference type="InterPro" id="IPR002052">
    <property type="entry name" value="DNA_methylase_N6_adenine_CS"/>
</dbReference>
<comment type="caution">
    <text evidence="8">The sequence shown here is derived from an EMBL/GenBank/DDBJ whole genome shotgun (WGS) entry which is preliminary data.</text>
</comment>
<dbReference type="PRINTS" id="PR00507">
    <property type="entry name" value="N12N6MTFRASE"/>
</dbReference>
<evidence type="ECO:0000256" key="4">
    <source>
        <dbReference type="ARBA" id="ARBA00022691"/>
    </source>
</evidence>
<keyword evidence="4" id="KW-0949">S-adenosyl-L-methionine</keyword>
<sequence length="1166" mass="136498">MNKKALKEFAIYARNELREQIALRAQTFGVTSEGSSVLVSGADYVEINGNKYPVSYKNSIQKLLKEVETKGYDNVIEEVAYTWFNRLIAIRYMEVHNYLPSKVRVLSSDTKGKVDPDILTEYQYTDLPVNKEELASLLAQGNREEAFRKLLVAQCNELSGMMDFLFEKLADYTELLLPVSLLHADSLINKLGKELDDDNFEHVEVIGWLYQYYISEKKDEVFTGLKKNKKITKENIPAATQLFTPHWIVRYMVENSLGHMWLESHPESELKDDMKYYIEPAGQEPAVQVQLEELRNSNLSPEEITILDPACGSGHILVYAFDLLYKIYEERGYLTKEIPALILEKNLYGIDIDDRAAQLTSFALLMKAREKTKRILRSTPKLNVISIQESKNIFIEKAADLIGETNNEKEEVKELFANFIDAKNFGSILRPKKMDFNKYIEKIRKLKEVGEHNLDTFEVFEQLDRIEEVITQAKFLDKKYDVVITNPPYMGAKGMNDKLRNYVKKYYADSKSDLFAVFMERCKDFTKLNGFYAEITQHSWMFLGSYEDLRHRLLEKRTIYSMIHLGSKAFEEISGEIVQSTSFVIRNIVISNYKSKYYRLTNYLKPEDKEFAFLRKECPFLIKQSQFYNIPGYPIAYWGSKQVQTLFEKYPKFSDLSEPRVGLQTSDNDRFLRFWSEIEINKVGFNYKSTEEALLSRKKWFPFNKGGGYRKWYGNQEYVVNWEDDGYEIKNFYDNKGKLKSRPQNANYYFKEGITWSKIISSHFSIRYSDTGFIFSDAGMKLFSHKGLLYYLALMNSKVFSLIISQLSSTMNFEQGNISRVPVVYDKNIEMNVNEKVDSCIEISRNEWDLFERSWEFRKHPFLVHNSELVYLEKCYGIWKEHVEKQFYQLKQNEEELNKIFIELYGLQEELTPEVPDEEVTICRADCARDTKSFLSYCIGLIMGRYSLDVEGLAYAGGEWDASKYKSFQPDSDGIIPLTDTEYFEDDVVTRLQELLVLMFGQEALAENLGWLAESLTMKNNETPVERLRRYFFDEFYSDHCKIYQKRPIYWMADSGKKKGFRALFYLHRYTPETLATMRFSYVQNLQEKLNQEQKRLDQDLVNPDLTAAMKKRYNKQLTTIKAQQVELIDFDKEMAELANQRIALDLDDGVVVNYKKIESVLAKIK</sequence>
<dbReference type="EMBL" id="NVAP01000035">
    <property type="protein sequence ID" value="PFQ44847.1"/>
    <property type="molecule type" value="Genomic_DNA"/>
</dbReference>
<evidence type="ECO:0000313" key="8">
    <source>
        <dbReference type="EMBL" id="PFQ44847.1"/>
    </source>
</evidence>
<evidence type="ECO:0000259" key="7">
    <source>
        <dbReference type="Pfam" id="PF07669"/>
    </source>
</evidence>
<reference evidence="8 9" key="1">
    <citation type="submission" date="2017-09" db="EMBL/GenBank/DDBJ databases">
        <title>Large-scale bioinformatics analysis of Bacillus genomes uncovers conserved roles of natural products in bacterial physiology.</title>
        <authorList>
            <consortium name="Agbiome Team Llc"/>
            <person name="Bleich R.M."/>
            <person name="Grubbs K.J."/>
            <person name="Santa Maria K.C."/>
            <person name="Allen S.E."/>
            <person name="Farag S."/>
            <person name="Shank E.A."/>
            <person name="Bowers A."/>
        </authorList>
    </citation>
    <scope>NUCLEOTIDE SEQUENCE [LARGE SCALE GENOMIC DNA]</scope>
    <source>
        <strain evidence="8 9">AFS070861</strain>
    </source>
</reference>
<accession>A0A2B2LJ64</accession>
<name>A0A2B2LJ64_BACCE</name>
<keyword evidence="6" id="KW-0175">Coiled coil</keyword>
<feature type="coiled-coil region" evidence="6">
    <location>
        <begin position="1083"/>
        <end position="1141"/>
    </location>
</feature>
<dbReference type="GO" id="GO:0009007">
    <property type="term" value="F:site-specific DNA-methyltransferase (adenine-specific) activity"/>
    <property type="evidence" value="ECO:0007669"/>
    <property type="project" value="UniProtKB-EC"/>
</dbReference>
<dbReference type="Gene3D" id="3.40.50.150">
    <property type="entry name" value="Vaccinia Virus protein VP39"/>
    <property type="match status" value="1"/>
</dbReference>
<evidence type="ECO:0000256" key="1">
    <source>
        <dbReference type="ARBA" id="ARBA00011900"/>
    </source>
</evidence>
<dbReference type="EC" id="2.1.1.72" evidence="1"/>
<dbReference type="Pfam" id="PF07669">
    <property type="entry name" value="Eco57I"/>
    <property type="match status" value="1"/>
</dbReference>